<name>A0ABX7YU99_9GAMM</name>
<gene>
    <name evidence="4 7" type="primary">lptA</name>
    <name evidence="7" type="ORF">KDN34_02355</name>
</gene>
<dbReference type="HAMAP" id="MF_01914">
    <property type="entry name" value="LPS_assembly_LptA"/>
    <property type="match status" value="1"/>
</dbReference>
<organism evidence="7 8">
    <name type="scientific">Shewanella yunxiaonensis</name>
    <dbReference type="NCBI Taxonomy" id="2829809"/>
    <lineage>
        <taxon>Bacteria</taxon>
        <taxon>Pseudomonadati</taxon>
        <taxon>Pseudomonadota</taxon>
        <taxon>Gammaproteobacteria</taxon>
        <taxon>Alteromonadales</taxon>
        <taxon>Shewanellaceae</taxon>
        <taxon>Shewanella</taxon>
    </lineage>
</organism>
<comment type="function">
    <text evidence="4">Involved in the assembly of lipopolysaccharide (LPS). Required for the translocation of LPS from the inner membrane to the outer membrane. May form a bridge between the inner membrane and the outer membrane, via interactions with LptC and LptD, thereby facilitating LPS transfer across the periplasm.</text>
</comment>
<comment type="similarity">
    <text evidence="4">Belongs to the LptA family.</text>
</comment>
<evidence type="ECO:0000313" key="8">
    <source>
        <dbReference type="Proteomes" id="UP000679575"/>
    </source>
</evidence>
<protein>
    <recommendedName>
        <fullName evidence="4">Lipopolysaccharide export system protein LptA</fullName>
    </recommendedName>
</protein>
<dbReference type="PANTHER" id="PTHR36504">
    <property type="entry name" value="LIPOPOLYSACCHARIDE EXPORT SYSTEM PROTEIN LPTA"/>
    <property type="match status" value="1"/>
</dbReference>
<feature type="signal peptide" evidence="4">
    <location>
        <begin position="1"/>
        <end position="21"/>
    </location>
</feature>
<dbReference type="InterPro" id="IPR014340">
    <property type="entry name" value="LptA"/>
</dbReference>
<dbReference type="InterPro" id="IPR005653">
    <property type="entry name" value="OstA-like_N"/>
</dbReference>
<keyword evidence="1 4" id="KW-0813">Transport</keyword>
<dbReference type="InterPro" id="IPR052037">
    <property type="entry name" value="LPS_export_LptA"/>
</dbReference>
<evidence type="ECO:0000313" key="7">
    <source>
        <dbReference type="EMBL" id="QUN06328.1"/>
    </source>
</evidence>
<evidence type="ECO:0000256" key="5">
    <source>
        <dbReference type="SAM" id="MobiDB-lite"/>
    </source>
</evidence>
<dbReference type="Proteomes" id="UP000679575">
    <property type="component" value="Chromosome"/>
</dbReference>
<evidence type="ECO:0000256" key="1">
    <source>
        <dbReference type="ARBA" id="ARBA00022448"/>
    </source>
</evidence>
<keyword evidence="8" id="KW-1185">Reference proteome</keyword>
<feature type="region of interest" description="Disordered" evidence="5">
    <location>
        <begin position="143"/>
        <end position="177"/>
    </location>
</feature>
<dbReference type="Gene3D" id="2.60.450.10">
    <property type="entry name" value="Lipopolysaccharide (LPS) transport protein A like domain"/>
    <property type="match status" value="1"/>
</dbReference>
<feature type="chain" id="PRO_5044908093" description="Lipopolysaccharide export system protein LptA" evidence="4">
    <location>
        <begin position="22"/>
        <end position="177"/>
    </location>
</feature>
<accession>A0ABX7YU99</accession>
<evidence type="ECO:0000256" key="3">
    <source>
        <dbReference type="ARBA" id="ARBA00022764"/>
    </source>
</evidence>
<proteinExistence type="inferred from homology"/>
<keyword evidence="3 4" id="KW-0574">Periplasm</keyword>
<comment type="subcellular location">
    <subcellularLocation>
        <location evidence="4">Periplasm</location>
    </subcellularLocation>
</comment>
<sequence length="177" mass="19243" precursor="true">MKRNKLIFAAMLCLTSLSAAAVDKDLLQQLEISADAQSADIKNKQVVYSGHVIVTQGSMKLTAAEVNASSSDKDGERVLIAKGSPATFRQKLEDGRIANASANEIHYNINKRVLTLIGKAKVEQGGSVSTAEKIVYDLKNQQLQASSSGQGEDRVTTVIQPDNYQQQPKKDPQQEQQ</sequence>
<reference evidence="7 8" key="1">
    <citation type="submission" date="2021-04" db="EMBL/GenBank/DDBJ databases">
        <title>Novel species identification of genus Shewanella.</title>
        <authorList>
            <person name="Liu G."/>
        </authorList>
    </citation>
    <scope>NUCLEOTIDE SEQUENCE [LARGE SCALE GENOMIC DNA]</scope>
    <source>
        <strain evidence="7 8">FJAT-54481</strain>
    </source>
</reference>
<comment type="subunit">
    <text evidence="4">Component of the lipopolysaccharide transport and assembly complex.</text>
</comment>
<dbReference type="Pfam" id="PF03968">
    <property type="entry name" value="LptD_N"/>
    <property type="match status" value="1"/>
</dbReference>
<evidence type="ECO:0000256" key="4">
    <source>
        <dbReference type="HAMAP-Rule" id="MF_01914"/>
    </source>
</evidence>
<feature type="domain" description="Organic solvent tolerance-like N-terminal" evidence="6">
    <location>
        <begin position="31"/>
        <end position="141"/>
    </location>
</feature>
<dbReference type="EMBL" id="CP073587">
    <property type="protein sequence ID" value="QUN06328.1"/>
    <property type="molecule type" value="Genomic_DNA"/>
</dbReference>
<evidence type="ECO:0000256" key="2">
    <source>
        <dbReference type="ARBA" id="ARBA00022729"/>
    </source>
</evidence>
<keyword evidence="2 4" id="KW-0732">Signal</keyword>
<dbReference type="NCBIfam" id="TIGR03002">
    <property type="entry name" value="outer_YhbN_LptA"/>
    <property type="match status" value="1"/>
</dbReference>
<evidence type="ECO:0000259" key="6">
    <source>
        <dbReference type="Pfam" id="PF03968"/>
    </source>
</evidence>
<dbReference type="PANTHER" id="PTHR36504:SF1">
    <property type="entry name" value="LIPOPOLYSACCHARIDE EXPORT SYSTEM PROTEIN LPTA"/>
    <property type="match status" value="1"/>
</dbReference>
<dbReference type="RefSeq" id="WP_212595342.1">
    <property type="nucleotide sequence ID" value="NZ_CP073587.1"/>
</dbReference>
<feature type="compositionally biased region" description="Basic and acidic residues" evidence="5">
    <location>
        <begin position="168"/>
        <end position="177"/>
    </location>
</feature>